<feature type="transmembrane region" description="Helical" evidence="1">
    <location>
        <begin position="124"/>
        <end position="142"/>
    </location>
</feature>
<organism evidence="2 3">
    <name type="scientific">Sphaerisporangium rhizosphaerae</name>
    <dbReference type="NCBI Taxonomy" id="2269375"/>
    <lineage>
        <taxon>Bacteria</taxon>
        <taxon>Bacillati</taxon>
        <taxon>Actinomycetota</taxon>
        <taxon>Actinomycetes</taxon>
        <taxon>Streptosporangiales</taxon>
        <taxon>Streptosporangiaceae</taxon>
        <taxon>Sphaerisporangium</taxon>
    </lineage>
</organism>
<feature type="transmembrane region" description="Helical" evidence="1">
    <location>
        <begin position="185"/>
        <end position="205"/>
    </location>
</feature>
<feature type="transmembrane region" description="Helical" evidence="1">
    <location>
        <begin position="154"/>
        <end position="173"/>
    </location>
</feature>
<evidence type="ECO:0000313" key="2">
    <source>
        <dbReference type="EMBL" id="MFC7382026.1"/>
    </source>
</evidence>
<dbReference type="RefSeq" id="WP_380825121.1">
    <property type="nucleotide sequence ID" value="NZ_JBHTCG010000004.1"/>
</dbReference>
<comment type="caution">
    <text evidence="2">The sequence shown here is derived from an EMBL/GenBank/DDBJ whole genome shotgun (WGS) entry which is preliminary data.</text>
</comment>
<accession>A0ABW2P0H7</accession>
<keyword evidence="1" id="KW-0812">Transmembrane</keyword>
<feature type="transmembrane region" description="Helical" evidence="1">
    <location>
        <begin position="251"/>
        <end position="274"/>
    </location>
</feature>
<sequence length="395" mass="40759">MNRRPSRDAAGRLLAFAVWLLPATRREWGAAMRGELEQVDGGGARLRFALGCVRAALVQPSAQRALGHLGGTAAAVAAVLAAGIVYPGARVLVVTLTLVLAALAWLGGRPGLFGPVASSPTARVIRTAGYAVAVAYLLVAVRDLRGPQYLRPELHIPLSMIMLVLYTAVMLAATARGSAARPAALAYGTAAGVVAGAAGFALIPFERVMPPLADALPGQDLWPALTLVGALAAAMFAVARRTGDTAQVFMAVLCAGAVGCAVVTVLGDAAWLLFPERMPNIVPLNAGSPQVRQALSRMEAGDEYVAAIVWGSLLAGVLATMIRPVVRRRTAVLRTLTFAGAALTSLAATAGEQTGAVLSALTATVLGILTLTTAPRREGTRPSWQRAGLRGDVET</sequence>
<dbReference type="Proteomes" id="UP001596496">
    <property type="component" value="Unassembled WGS sequence"/>
</dbReference>
<keyword evidence="1" id="KW-1133">Transmembrane helix</keyword>
<reference evidence="3" key="1">
    <citation type="journal article" date="2019" name="Int. J. Syst. Evol. Microbiol.">
        <title>The Global Catalogue of Microorganisms (GCM) 10K type strain sequencing project: providing services to taxonomists for standard genome sequencing and annotation.</title>
        <authorList>
            <consortium name="The Broad Institute Genomics Platform"/>
            <consortium name="The Broad Institute Genome Sequencing Center for Infectious Disease"/>
            <person name="Wu L."/>
            <person name="Ma J."/>
        </authorList>
    </citation>
    <scope>NUCLEOTIDE SEQUENCE [LARGE SCALE GENOMIC DNA]</scope>
    <source>
        <strain evidence="3">CECT 7649</strain>
    </source>
</reference>
<gene>
    <name evidence="2" type="ORF">ACFQSB_07390</name>
</gene>
<proteinExistence type="predicted"/>
<feature type="transmembrane region" description="Helical" evidence="1">
    <location>
        <begin position="221"/>
        <end position="239"/>
    </location>
</feature>
<dbReference type="EMBL" id="JBHTCG010000004">
    <property type="protein sequence ID" value="MFC7382026.1"/>
    <property type="molecule type" value="Genomic_DNA"/>
</dbReference>
<keyword evidence="3" id="KW-1185">Reference proteome</keyword>
<evidence type="ECO:0000256" key="1">
    <source>
        <dbReference type="SAM" id="Phobius"/>
    </source>
</evidence>
<feature type="transmembrane region" description="Helical" evidence="1">
    <location>
        <begin position="92"/>
        <end position="112"/>
    </location>
</feature>
<keyword evidence="1" id="KW-0472">Membrane</keyword>
<feature type="transmembrane region" description="Helical" evidence="1">
    <location>
        <begin position="65"/>
        <end position="86"/>
    </location>
</feature>
<name>A0ABW2P0H7_9ACTN</name>
<feature type="transmembrane region" description="Helical" evidence="1">
    <location>
        <begin position="304"/>
        <end position="322"/>
    </location>
</feature>
<evidence type="ECO:0000313" key="3">
    <source>
        <dbReference type="Proteomes" id="UP001596496"/>
    </source>
</evidence>
<protein>
    <submittedName>
        <fullName evidence="2">Uncharacterized protein</fullName>
    </submittedName>
</protein>